<evidence type="ECO:0000256" key="8">
    <source>
        <dbReference type="ARBA" id="ARBA00022989"/>
    </source>
</evidence>
<keyword evidence="5 10" id="KW-0812">Transmembrane</keyword>
<dbReference type="GO" id="GO:0015421">
    <property type="term" value="F:ABC-type oligopeptide transporter activity"/>
    <property type="evidence" value="ECO:0007669"/>
    <property type="project" value="TreeGrafter"/>
</dbReference>
<dbReference type="InterPro" id="IPR003439">
    <property type="entry name" value="ABC_transporter-like_ATP-bd"/>
</dbReference>
<dbReference type="PROSITE" id="PS50893">
    <property type="entry name" value="ABC_TRANSPORTER_2"/>
    <property type="match status" value="1"/>
</dbReference>
<keyword evidence="14" id="KW-1185">Reference proteome</keyword>
<feature type="transmembrane region" description="Helical" evidence="10">
    <location>
        <begin position="45"/>
        <end position="66"/>
    </location>
</feature>
<keyword evidence="6" id="KW-0547">Nucleotide-binding</keyword>
<evidence type="ECO:0000256" key="9">
    <source>
        <dbReference type="ARBA" id="ARBA00023136"/>
    </source>
</evidence>
<evidence type="ECO:0000259" key="11">
    <source>
        <dbReference type="PROSITE" id="PS50893"/>
    </source>
</evidence>
<dbReference type="SUPFAM" id="SSF90123">
    <property type="entry name" value="ABC transporter transmembrane region"/>
    <property type="match status" value="1"/>
</dbReference>
<keyword evidence="7" id="KW-0067">ATP-binding</keyword>
<feature type="transmembrane region" description="Helical" evidence="10">
    <location>
        <begin position="86"/>
        <end position="104"/>
    </location>
</feature>
<keyword evidence="4" id="KW-0997">Cell inner membrane</keyword>
<feature type="transmembrane region" description="Helical" evidence="10">
    <location>
        <begin position="274"/>
        <end position="295"/>
    </location>
</feature>
<evidence type="ECO:0008006" key="15">
    <source>
        <dbReference type="Google" id="ProtNLM"/>
    </source>
</evidence>
<dbReference type="EMBL" id="CP009245">
    <property type="protein sequence ID" value="APT84768.1"/>
    <property type="molecule type" value="Genomic_DNA"/>
</dbReference>
<accession>A0A1L7CG09</accession>
<proteinExistence type="predicted"/>
<dbReference type="Pfam" id="PF00005">
    <property type="entry name" value="ABC_tran"/>
    <property type="match status" value="1"/>
</dbReference>
<dbReference type="InterPro" id="IPR003593">
    <property type="entry name" value="AAA+_ATPase"/>
</dbReference>
<dbReference type="AlphaFoldDB" id="A0A1L7CG09"/>
<dbReference type="FunFam" id="3.40.50.300:FF:001001">
    <property type="entry name" value="Multidrug ABC transporter ATP-binding protein"/>
    <property type="match status" value="1"/>
</dbReference>
<dbReference type="PROSITE" id="PS50929">
    <property type="entry name" value="ABC_TM1F"/>
    <property type="match status" value="1"/>
</dbReference>
<dbReference type="GO" id="GO:0016887">
    <property type="term" value="F:ATP hydrolysis activity"/>
    <property type="evidence" value="ECO:0007669"/>
    <property type="project" value="InterPro"/>
</dbReference>
<evidence type="ECO:0000256" key="1">
    <source>
        <dbReference type="ARBA" id="ARBA00004651"/>
    </source>
</evidence>
<protein>
    <recommendedName>
        <fullName evidence="15">ABC transporter ATP-binding protein</fullName>
    </recommendedName>
</protein>
<name>A0A1L7CG09_9CORY</name>
<evidence type="ECO:0000313" key="14">
    <source>
        <dbReference type="Proteomes" id="UP000185478"/>
    </source>
</evidence>
<evidence type="ECO:0000256" key="6">
    <source>
        <dbReference type="ARBA" id="ARBA00022741"/>
    </source>
</evidence>
<feature type="domain" description="ABC transporter" evidence="11">
    <location>
        <begin position="365"/>
        <end position="603"/>
    </location>
</feature>
<feature type="domain" description="ABC transmembrane type-1" evidence="12">
    <location>
        <begin position="45"/>
        <end position="333"/>
    </location>
</feature>
<dbReference type="PANTHER" id="PTHR43394">
    <property type="entry name" value="ATP-DEPENDENT PERMEASE MDL1, MITOCHONDRIAL"/>
    <property type="match status" value="1"/>
</dbReference>
<dbReference type="InterPro" id="IPR027417">
    <property type="entry name" value="P-loop_NTPase"/>
</dbReference>
<dbReference type="SMART" id="SM00382">
    <property type="entry name" value="AAA"/>
    <property type="match status" value="1"/>
</dbReference>
<evidence type="ECO:0000313" key="13">
    <source>
        <dbReference type="EMBL" id="APT84768.1"/>
    </source>
</evidence>
<dbReference type="InterPro" id="IPR036640">
    <property type="entry name" value="ABC1_TM_sf"/>
</dbReference>
<dbReference type="SUPFAM" id="SSF52540">
    <property type="entry name" value="P-loop containing nucleoside triphosphate hydrolases"/>
    <property type="match status" value="1"/>
</dbReference>
<dbReference type="InterPro" id="IPR039421">
    <property type="entry name" value="Type_1_exporter"/>
</dbReference>
<dbReference type="KEGG" id="caqu:CAQU_06445"/>
<keyword evidence="9 10" id="KW-0472">Membrane</keyword>
<dbReference type="PANTHER" id="PTHR43394:SF1">
    <property type="entry name" value="ATP-BINDING CASSETTE SUB-FAMILY B MEMBER 10, MITOCHONDRIAL"/>
    <property type="match status" value="1"/>
</dbReference>
<keyword evidence="3" id="KW-1003">Cell membrane</keyword>
<sequence length="618" mass="65467">MTSKAHPSTSSDADSLPDALAPASLRQSLRFLSSMPHAPRWATHASLAFAFGVTLVSLIGSAWLTGRLVDVFQGGSLPLLGTGEKAVIGAIIVLAVSYVADQLGRTLGRYVISLNLRQISVDLRQACLKATLAAPIPRIMELGTGNVMTRLTKDIDDFVNTMGNMAFRVALAVLMFPASLFALGAIDLRLLIPFVVLVALVWVPVKRNTALLPQAANVVASREGQMNNILLDSIRALPTIKSLGLHQWAHKRLQSSSWRAVRARLYTAPIFARLIGYAYVIYGGYLMSVIALAGFLTYRGIMTPGQATAAVMVVMRMEMPIFNAVLMLGRVQEAFTSLGRAVSLAKISEGAVTSTTADITQAPEVIVDHVTFGYQDGPPIMEDITLTFAAGTTTAIVGASGAGKSTLASIIAGINVPTSGTVRVGDVDTATVSDEWTARHVTLMSQEVHIFSGTLRDDLLLAKPGASDEQLLSALHAVGLSKTSVDFMRNFPEGLDTRVGTGAEDLPAAIEQQLSLARVLLVDPPVLIMDEATSEAGSDAAKMLESAAQEATKGRTSIVIAHRLDQAAGADRIIVMDQGAVIEDGTHQELLDVGGSYARLYSAWAHSGDARPESGGGE</sequence>
<evidence type="ECO:0000256" key="4">
    <source>
        <dbReference type="ARBA" id="ARBA00022519"/>
    </source>
</evidence>
<organism evidence="13 14">
    <name type="scientific">Corynebacterium aquilae DSM 44791</name>
    <dbReference type="NCBI Taxonomy" id="1431546"/>
    <lineage>
        <taxon>Bacteria</taxon>
        <taxon>Bacillati</taxon>
        <taxon>Actinomycetota</taxon>
        <taxon>Actinomycetes</taxon>
        <taxon>Mycobacteriales</taxon>
        <taxon>Corynebacteriaceae</taxon>
        <taxon>Corynebacterium</taxon>
    </lineage>
</organism>
<dbReference type="Pfam" id="PF00664">
    <property type="entry name" value="ABC_membrane"/>
    <property type="match status" value="1"/>
</dbReference>
<evidence type="ECO:0000256" key="5">
    <source>
        <dbReference type="ARBA" id="ARBA00022692"/>
    </source>
</evidence>
<gene>
    <name evidence="13" type="ORF">CAQU_06445</name>
</gene>
<dbReference type="STRING" id="1431546.CAQU_06445"/>
<evidence type="ECO:0000256" key="7">
    <source>
        <dbReference type="ARBA" id="ARBA00022840"/>
    </source>
</evidence>
<comment type="subcellular location">
    <subcellularLocation>
        <location evidence="1">Cell membrane</location>
        <topology evidence="1">Multi-pass membrane protein</topology>
    </subcellularLocation>
</comment>
<dbReference type="InterPro" id="IPR011527">
    <property type="entry name" value="ABC1_TM_dom"/>
</dbReference>
<evidence type="ECO:0000256" key="10">
    <source>
        <dbReference type="SAM" id="Phobius"/>
    </source>
</evidence>
<evidence type="ECO:0000256" key="3">
    <source>
        <dbReference type="ARBA" id="ARBA00022475"/>
    </source>
</evidence>
<reference evidence="13 14" key="1">
    <citation type="submission" date="2014-08" db="EMBL/GenBank/DDBJ databases">
        <title>Complete genome sequence of Corynebacterium aquilae S-613T(T) (=DSM 44791(T)), isolated from the choana of a healthy golden eagle.</title>
        <authorList>
            <person name="Ruckert C."/>
            <person name="Albersmeier A."/>
            <person name="Winkler A."/>
            <person name="Kalinowski J."/>
        </authorList>
    </citation>
    <scope>NUCLEOTIDE SEQUENCE [LARGE SCALE GENOMIC DNA]</scope>
    <source>
        <strain evidence="13 14">S-613</strain>
    </source>
</reference>
<evidence type="ECO:0000259" key="12">
    <source>
        <dbReference type="PROSITE" id="PS50929"/>
    </source>
</evidence>
<evidence type="ECO:0000256" key="2">
    <source>
        <dbReference type="ARBA" id="ARBA00022448"/>
    </source>
</evidence>
<dbReference type="GO" id="GO:0005886">
    <property type="term" value="C:plasma membrane"/>
    <property type="evidence" value="ECO:0007669"/>
    <property type="project" value="UniProtKB-SubCell"/>
</dbReference>
<keyword evidence="8 10" id="KW-1133">Transmembrane helix</keyword>
<dbReference type="Gene3D" id="1.20.1560.10">
    <property type="entry name" value="ABC transporter type 1, transmembrane domain"/>
    <property type="match status" value="1"/>
</dbReference>
<dbReference type="Gene3D" id="3.40.50.300">
    <property type="entry name" value="P-loop containing nucleotide triphosphate hydrolases"/>
    <property type="match status" value="1"/>
</dbReference>
<keyword evidence="2" id="KW-0813">Transport</keyword>
<feature type="transmembrane region" description="Helical" evidence="10">
    <location>
        <begin position="188"/>
        <end position="205"/>
    </location>
</feature>
<feature type="transmembrane region" description="Helical" evidence="10">
    <location>
        <begin position="165"/>
        <end position="182"/>
    </location>
</feature>
<dbReference type="GO" id="GO:0005524">
    <property type="term" value="F:ATP binding"/>
    <property type="evidence" value="ECO:0007669"/>
    <property type="project" value="UniProtKB-KW"/>
</dbReference>
<dbReference type="Proteomes" id="UP000185478">
    <property type="component" value="Chromosome"/>
</dbReference>